<dbReference type="GeneID" id="87833487"/>
<protein>
    <submittedName>
        <fullName evidence="1">Uncharacterized protein</fullName>
    </submittedName>
</protein>
<keyword evidence="2" id="KW-1185">Reference proteome</keyword>
<name>A0AAN6YYJ6_9PEZI</name>
<dbReference type="Proteomes" id="UP001302602">
    <property type="component" value="Unassembled WGS sequence"/>
</dbReference>
<proteinExistence type="predicted"/>
<dbReference type="RefSeq" id="XP_062642713.1">
    <property type="nucleotide sequence ID" value="XM_062796719.1"/>
</dbReference>
<reference evidence="1" key="1">
    <citation type="journal article" date="2023" name="Mol. Phylogenet. Evol.">
        <title>Genome-scale phylogeny and comparative genomics of the fungal order Sordariales.</title>
        <authorList>
            <person name="Hensen N."/>
            <person name="Bonometti L."/>
            <person name="Westerberg I."/>
            <person name="Brannstrom I.O."/>
            <person name="Guillou S."/>
            <person name="Cros-Aarteil S."/>
            <person name="Calhoun S."/>
            <person name="Haridas S."/>
            <person name="Kuo A."/>
            <person name="Mondo S."/>
            <person name="Pangilinan J."/>
            <person name="Riley R."/>
            <person name="LaButti K."/>
            <person name="Andreopoulos B."/>
            <person name="Lipzen A."/>
            <person name="Chen C."/>
            <person name="Yan M."/>
            <person name="Daum C."/>
            <person name="Ng V."/>
            <person name="Clum A."/>
            <person name="Steindorff A."/>
            <person name="Ohm R.A."/>
            <person name="Martin F."/>
            <person name="Silar P."/>
            <person name="Natvig D.O."/>
            <person name="Lalanne C."/>
            <person name="Gautier V."/>
            <person name="Ament-Velasquez S.L."/>
            <person name="Kruys A."/>
            <person name="Hutchinson M.I."/>
            <person name="Powell A.J."/>
            <person name="Barry K."/>
            <person name="Miller A.N."/>
            <person name="Grigoriev I.V."/>
            <person name="Debuchy R."/>
            <person name="Gladieux P."/>
            <person name="Hiltunen Thoren M."/>
            <person name="Johannesson H."/>
        </authorList>
    </citation>
    <scope>NUCLEOTIDE SEQUENCE</scope>
    <source>
        <strain evidence="1">CBS 731.68</strain>
    </source>
</reference>
<dbReference type="AlphaFoldDB" id="A0AAN6YYJ6"/>
<gene>
    <name evidence="1" type="ORF">N657DRAFT_684824</name>
</gene>
<sequence length="367" mass="41284">MESHPRFPNFINLPAEVRRDIWERAAHDIVAVPSVHFVKVLKGQLNYLHEEELVMRAMQEVREAAGPGWDQLPVDIQRTLEDDARVRAARSYRAGLVDLMPVNGLMGLAVYGYRPHMQFHFLAAVCPEAADATVKPGADLIAPQVPPETVICFVDLETEVNHSWPVFATRHPDRRLAQEDSGVRYKGQALVLPCTLDFMNFTPDFFSQTSSASSAPWSPTLHEACPELAGLRKVAFVYRDTAWTDADLLGTQHLVSYRHRLGLNALWPENLPSLREIFLIDSCITLKADKDQGISMSSWTSKYLGRGAAFYEVSLEDTWLWNMTTPDGRLMPVFEEAMNLQKEYGSESLITVKVLACVPEWVVTSQG</sequence>
<evidence type="ECO:0000313" key="1">
    <source>
        <dbReference type="EMBL" id="KAK4118940.1"/>
    </source>
</evidence>
<reference evidence="1" key="2">
    <citation type="submission" date="2023-05" db="EMBL/GenBank/DDBJ databases">
        <authorList>
            <consortium name="Lawrence Berkeley National Laboratory"/>
            <person name="Steindorff A."/>
            <person name="Hensen N."/>
            <person name="Bonometti L."/>
            <person name="Westerberg I."/>
            <person name="Brannstrom I.O."/>
            <person name="Guillou S."/>
            <person name="Cros-Aarteil S."/>
            <person name="Calhoun S."/>
            <person name="Haridas S."/>
            <person name="Kuo A."/>
            <person name="Mondo S."/>
            <person name="Pangilinan J."/>
            <person name="Riley R."/>
            <person name="Labutti K."/>
            <person name="Andreopoulos B."/>
            <person name="Lipzen A."/>
            <person name="Chen C."/>
            <person name="Yanf M."/>
            <person name="Daum C."/>
            <person name="Ng V."/>
            <person name="Clum A."/>
            <person name="Ohm R."/>
            <person name="Martin F."/>
            <person name="Silar P."/>
            <person name="Natvig D."/>
            <person name="Lalanne C."/>
            <person name="Gautier V."/>
            <person name="Ament-Velasquez S.L."/>
            <person name="Kruys A."/>
            <person name="Hutchinson M.I."/>
            <person name="Powell A.J."/>
            <person name="Barry K."/>
            <person name="Miller A.N."/>
            <person name="Grigoriev I.V."/>
            <person name="Debuchy R."/>
            <person name="Gladieux P."/>
            <person name="Thoren M.H."/>
            <person name="Johannesson H."/>
        </authorList>
    </citation>
    <scope>NUCLEOTIDE SEQUENCE</scope>
    <source>
        <strain evidence="1">CBS 731.68</strain>
    </source>
</reference>
<dbReference type="EMBL" id="MU853256">
    <property type="protein sequence ID" value="KAK4118940.1"/>
    <property type="molecule type" value="Genomic_DNA"/>
</dbReference>
<evidence type="ECO:0000313" key="2">
    <source>
        <dbReference type="Proteomes" id="UP001302602"/>
    </source>
</evidence>
<comment type="caution">
    <text evidence="1">The sequence shown here is derived from an EMBL/GenBank/DDBJ whole genome shotgun (WGS) entry which is preliminary data.</text>
</comment>
<organism evidence="1 2">
    <name type="scientific">Parathielavia appendiculata</name>
    <dbReference type="NCBI Taxonomy" id="2587402"/>
    <lineage>
        <taxon>Eukaryota</taxon>
        <taxon>Fungi</taxon>
        <taxon>Dikarya</taxon>
        <taxon>Ascomycota</taxon>
        <taxon>Pezizomycotina</taxon>
        <taxon>Sordariomycetes</taxon>
        <taxon>Sordariomycetidae</taxon>
        <taxon>Sordariales</taxon>
        <taxon>Chaetomiaceae</taxon>
        <taxon>Parathielavia</taxon>
    </lineage>
</organism>
<accession>A0AAN6YYJ6</accession>